<proteinExistence type="predicted"/>
<evidence type="ECO:0000313" key="2">
    <source>
        <dbReference type="EMBL" id="GGJ68873.1"/>
    </source>
</evidence>
<dbReference type="RefSeq" id="WP_229670811.1">
    <property type="nucleotide sequence ID" value="NZ_BMOE01000003.1"/>
</dbReference>
<dbReference type="Proteomes" id="UP000635726">
    <property type="component" value="Unassembled WGS sequence"/>
</dbReference>
<keyword evidence="3" id="KW-1185">Reference proteome</keyword>
<reference evidence="2" key="1">
    <citation type="journal article" date="2014" name="Int. J. Syst. Evol. Microbiol.">
        <title>Complete genome sequence of Corynebacterium casei LMG S-19264T (=DSM 44701T), isolated from a smear-ripened cheese.</title>
        <authorList>
            <consortium name="US DOE Joint Genome Institute (JGI-PGF)"/>
            <person name="Walter F."/>
            <person name="Albersmeier A."/>
            <person name="Kalinowski J."/>
            <person name="Ruckert C."/>
        </authorList>
    </citation>
    <scope>NUCLEOTIDE SEQUENCE</scope>
    <source>
        <strain evidence="2">JCM 14371</strain>
    </source>
</reference>
<gene>
    <name evidence="2" type="ORF">GCM10008939_11760</name>
</gene>
<sequence>MTGIAGVTLRPLRALLTTSLLLLGAVNAAAPAAPPAGGPVPGAGTPAVVTLTLGETGTSISPLAVSGFNVPYDMSVAEALPAVRSIAPTSLRYPPGNVGDEQDLTRSGLTGFRSTLQLAGPQARATVETRVFSTRPDARNRPEDAAQAARDARALGLNVEYWEIGNEPDLYATNRGDPSWTPERYCRTFRAQRAAILQVDPRARFAGPAVSNVTGAGGPFLEAFVKACGDVVDLLTWHEYPTDGQGSDEDALATADRVTQHLQRHRALMADPASNPLGAGRTVGYGVTEYGLSYVSNRSRHLSDMVAALWAAETTLRLADGGATLAQYFALIGSGSHGLVDLAGIPRPTLYAFRELRTYAGTALPLHSSDPAVWAHAALNGTRLTVIASNTATTPAVLRTALPGYRLLGAKGFTAQTVDDEAPPARRPLGADLTLPARSLTRLVYARQP</sequence>
<protein>
    <submittedName>
        <fullName evidence="2">Uncharacterized protein</fullName>
    </submittedName>
</protein>
<organism evidence="2 3">
    <name type="scientific">Deinococcus aquiradiocola</name>
    <dbReference type="NCBI Taxonomy" id="393059"/>
    <lineage>
        <taxon>Bacteria</taxon>
        <taxon>Thermotogati</taxon>
        <taxon>Deinococcota</taxon>
        <taxon>Deinococci</taxon>
        <taxon>Deinococcales</taxon>
        <taxon>Deinococcaceae</taxon>
        <taxon>Deinococcus</taxon>
    </lineage>
</organism>
<dbReference type="Gene3D" id="3.20.20.80">
    <property type="entry name" value="Glycosidases"/>
    <property type="match status" value="1"/>
</dbReference>
<reference evidence="2" key="2">
    <citation type="submission" date="2020-09" db="EMBL/GenBank/DDBJ databases">
        <authorList>
            <person name="Sun Q."/>
            <person name="Ohkuma M."/>
        </authorList>
    </citation>
    <scope>NUCLEOTIDE SEQUENCE</scope>
    <source>
        <strain evidence="2">JCM 14371</strain>
    </source>
</reference>
<feature type="signal peptide" evidence="1">
    <location>
        <begin position="1"/>
        <end position="28"/>
    </location>
</feature>
<dbReference type="InterPro" id="IPR017853">
    <property type="entry name" value="GH"/>
</dbReference>
<dbReference type="EMBL" id="BMOE01000003">
    <property type="protein sequence ID" value="GGJ68873.1"/>
    <property type="molecule type" value="Genomic_DNA"/>
</dbReference>
<name>A0A917PAN6_9DEIO</name>
<comment type="caution">
    <text evidence="2">The sequence shown here is derived from an EMBL/GenBank/DDBJ whole genome shotgun (WGS) entry which is preliminary data.</text>
</comment>
<feature type="chain" id="PRO_5037641701" evidence="1">
    <location>
        <begin position="29"/>
        <end position="449"/>
    </location>
</feature>
<dbReference type="SUPFAM" id="SSF51445">
    <property type="entry name" value="(Trans)glycosidases"/>
    <property type="match status" value="1"/>
</dbReference>
<accession>A0A917PAN6</accession>
<evidence type="ECO:0000313" key="3">
    <source>
        <dbReference type="Proteomes" id="UP000635726"/>
    </source>
</evidence>
<keyword evidence="1" id="KW-0732">Signal</keyword>
<evidence type="ECO:0000256" key="1">
    <source>
        <dbReference type="SAM" id="SignalP"/>
    </source>
</evidence>
<dbReference type="AlphaFoldDB" id="A0A917PAN6"/>